<proteinExistence type="predicted"/>
<organism evidence="1">
    <name type="scientific">Tanacetum cinerariifolium</name>
    <name type="common">Dalmatian daisy</name>
    <name type="synonym">Chrysanthemum cinerariifolium</name>
    <dbReference type="NCBI Taxonomy" id="118510"/>
    <lineage>
        <taxon>Eukaryota</taxon>
        <taxon>Viridiplantae</taxon>
        <taxon>Streptophyta</taxon>
        <taxon>Embryophyta</taxon>
        <taxon>Tracheophyta</taxon>
        <taxon>Spermatophyta</taxon>
        <taxon>Magnoliopsida</taxon>
        <taxon>eudicotyledons</taxon>
        <taxon>Gunneridae</taxon>
        <taxon>Pentapetalae</taxon>
        <taxon>asterids</taxon>
        <taxon>campanulids</taxon>
        <taxon>Asterales</taxon>
        <taxon>Asteraceae</taxon>
        <taxon>Asteroideae</taxon>
        <taxon>Anthemideae</taxon>
        <taxon>Anthemidinae</taxon>
        <taxon>Tanacetum</taxon>
    </lineage>
</organism>
<evidence type="ECO:0008006" key="2">
    <source>
        <dbReference type="Google" id="ProtNLM"/>
    </source>
</evidence>
<evidence type="ECO:0000313" key="1">
    <source>
        <dbReference type="EMBL" id="GFD33582.1"/>
    </source>
</evidence>
<accession>A0A699VDI3</accession>
<reference evidence="1" key="1">
    <citation type="journal article" date="2019" name="Sci. Rep.">
        <title>Draft genome of Tanacetum cinerariifolium, the natural source of mosquito coil.</title>
        <authorList>
            <person name="Yamashiro T."/>
            <person name="Shiraishi A."/>
            <person name="Satake H."/>
            <person name="Nakayama K."/>
        </authorList>
    </citation>
    <scope>NUCLEOTIDE SEQUENCE</scope>
</reference>
<dbReference type="EMBL" id="BKCJ011437101">
    <property type="protein sequence ID" value="GFD33582.1"/>
    <property type="molecule type" value="Genomic_DNA"/>
</dbReference>
<comment type="caution">
    <text evidence="1">The sequence shown here is derived from an EMBL/GenBank/DDBJ whole genome shotgun (WGS) entry which is preliminary data.</text>
</comment>
<sequence length="86" mass="10054">MSVSIISNRDSRFTSRFWQSMQEALGTRLDMSQLIRPELVQETTEKISQIKDRLKAMRDHQKIYADKKRKPPKFGVGNYVLLKVSP</sequence>
<dbReference type="AlphaFoldDB" id="A0A699VDI3"/>
<name>A0A699VDI3_TANCI</name>
<protein>
    <recommendedName>
        <fullName evidence="2">Reverse transcriptase domain-containing protein</fullName>
    </recommendedName>
</protein>
<gene>
    <name evidence="1" type="ORF">Tci_905551</name>
</gene>